<keyword evidence="2" id="KW-1185">Reference proteome</keyword>
<evidence type="ECO:0000313" key="1">
    <source>
        <dbReference type="EMBL" id="KAJ1172482.1"/>
    </source>
</evidence>
<protein>
    <submittedName>
        <fullName evidence="1">Uncharacterized protein</fullName>
    </submittedName>
</protein>
<evidence type="ECO:0000313" key="2">
    <source>
        <dbReference type="Proteomes" id="UP001066276"/>
    </source>
</evidence>
<sequence>MLPCAQAYPAYILPGRGPDHRNCDLLGSGEDGGPEPRTLRWRNQHYSWSSLTLLHWPAATLTGTCAHDELSYCIGVAPDSAARDTPALLSYRGPGMVLCVTV</sequence>
<dbReference type="EMBL" id="JANPWB010000007">
    <property type="protein sequence ID" value="KAJ1172482.1"/>
    <property type="molecule type" value="Genomic_DNA"/>
</dbReference>
<dbReference type="AlphaFoldDB" id="A0AAV7T7N5"/>
<proteinExistence type="predicted"/>
<reference evidence="1" key="1">
    <citation type="journal article" date="2022" name="bioRxiv">
        <title>Sequencing and chromosome-scale assembly of the giantPleurodeles waltlgenome.</title>
        <authorList>
            <person name="Brown T."/>
            <person name="Elewa A."/>
            <person name="Iarovenko S."/>
            <person name="Subramanian E."/>
            <person name="Araus A.J."/>
            <person name="Petzold A."/>
            <person name="Susuki M."/>
            <person name="Suzuki K.-i.T."/>
            <person name="Hayashi T."/>
            <person name="Toyoda A."/>
            <person name="Oliveira C."/>
            <person name="Osipova E."/>
            <person name="Leigh N.D."/>
            <person name="Simon A."/>
            <person name="Yun M.H."/>
        </authorList>
    </citation>
    <scope>NUCLEOTIDE SEQUENCE</scope>
    <source>
        <strain evidence="1">20211129_DDA</strain>
        <tissue evidence="1">Liver</tissue>
    </source>
</reference>
<gene>
    <name evidence="1" type="ORF">NDU88_004329</name>
</gene>
<organism evidence="1 2">
    <name type="scientific">Pleurodeles waltl</name>
    <name type="common">Iberian ribbed newt</name>
    <dbReference type="NCBI Taxonomy" id="8319"/>
    <lineage>
        <taxon>Eukaryota</taxon>
        <taxon>Metazoa</taxon>
        <taxon>Chordata</taxon>
        <taxon>Craniata</taxon>
        <taxon>Vertebrata</taxon>
        <taxon>Euteleostomi</taxon>
        <taxon>Amphibia</taxon>
        <taxon>Batrachia</taxon>
        <taxon>Caudata</taxon>
        <taxon>Salamandroidea</taxon>
        <taxon>Salamandridae</taxon>
        <taxon>Pleurodelinae</taxon>
        <taxon>Pleurodeles</taxon>
    </lineage>
</organism>
<dbReference type="Proteomes" id="UP001066276">
    <property type="component" value="Chromosome 4_1"/>
</dbReference>
<comment type="caution">
    <text evidence="1">The sequence shown here is derived from an EMBL/GenBank/DDBJ whole genome shotgun (WGS) entry which is preliminary data.</text>
</comment>
<accession>A0AAV7T7N5</accession>
<name>A0AAV7T7N5_PLEWA</name>